<evidence type="ECO:0000256" key="2">
    <source>
        <dbReference type="ARBA" id="ARBA00022729"/>
    </source>
</evidence>
<organism evidence="7 8">
    <name type="scientific">Colletotrichum destructivum</name>
    <dbReference type="NCBI Taxonomy" id="34406"/>
    <lineage>
        <taxon>Eukaryota</taxon>
        <taxon>Fungi</taxon>
        <taxon>Dikarya</taxon>
        <taxon>Ascomycota</taxon>
        <taxon>Pezizomycotina</taxon>
        <taxon>Sordariomycetes</taxon>
        <taxon>Hypocreomycetidae</taxon>
        <taxon>Glomerellales</taxon>
        <taxon>Glomerellaceae</taxon>
        <taxon>Colletotrichum</taxon>
        <taxon>Colletotrichum destructivum species complex</taxon>
    </lineage>
</organism>
<protein>
    <submittedName>
        <fullName evidence="7">Pectate lyase, pectin lyase/virulence factor</fullName>
    </submittedName>
</protein>
<comment type="subcellular location">
    <subcellularLocation>
        <location evidence="4">Secreted</location>
    </subcellularLocation>
</comment>
<dbReference type="InterPro" id="IPR002022">
    <property type="entry name" value="Pec_lyase"/>
</dbReference>
<accession>A0AAX4ITM8</accession>
<dbReference type="GO" id="GO:0000272">
    <property type="term" value="P:polysaccharide catabolic process"/>
    <property type="evidence" value="ECO:0007669"/>
    <property type="project" value="UniProtKB-KW"/>
</dbReference>
<dbReference type="RefSeq" id="XP_062783807.1">
    <property type="nucleotide sequence ID" value="XM_062927756.1"/>
</dbReference>
<dbReference type="KEGG" id="cdet:87948100"/>
<feature type="domain" description="Pectate lyase" evidence="6">
    <location>
        <begin position="51"/>
        <end position="263"/>
    </location>
</feature>
<dbReference type="InterPro" id="IPR012334">
    <property type="entry name" value="Pectin_lyas_fold"/>
</dbReference>
<sequence length="325" mass="34246">MRFPVVAFLVTLTVAAPVNIIGARNQLALRQASEHCTIGYCTQNGGTTGGAGGASVTVSTVDQLVAAAQKEGPLTIVVSGALSGNVKVRVSSHKTIIGEKGSSLTNIGLFVREAKNVILRNLKISGVKAANGDAIGIDRSTNVWVDHCDLSGDLSGGKDDLDGLLDFSHASDWVTVSNVYLHDHWKGSLAGSADTNTEDKGKLHITYANNYWYNINSRTPFVRFGTVHIINSYYYKLLLSGVNPRMGAQALVQSTAFANSPARAIFSEGSTEPGFAVVEDVDLGGSQNTALKGNLTSDSLPYKIAPIGSSKVASTIPFTAGQKLF</sequence>
<dbReference type="InterPro" id="IPR045032">
    <property type="entry name" value="PEL"/>
</dbReference>
<dbReference type="AlphaFoldDB" id="A0AAX4ITM8"/>
<dbReference type="Pfam" id="PF00544">
    <property type="entry name" value="Pectate_lyase_4"/>
    <property type="match status" value="1"/>
</dbReference>
<keyword evidence="8" id="KW-1185">Reference proteome</keyword>
<dbReference type="InterPro" id="IPR011050">
    <property type="entry name" value="Pectin_lyase_fold/virulence"/>
</dbReference>
<keyword evidence="4" id="KW-0624">Polysaccharide degradation</keyword>
<evidence type="ECO:0000256" key="3">
    <source>
        <dbReference type="ARBA" id="ARBA00023239"/>
    </source>
</evidence>
<evidence type="ECO:0000256" key="5">
    <source>
        <dbReference type="SAM" id="SignalP"/>
    </source>
</evidence>
<dbReference type="SMART" id="SM00656">
    <property type="entry name" value="Amb_all"/>
    <property type="match status" value="1"/>
</dbReference>
<feature type="chain" id="PRO_5043993855" evidence="5">
    <location>
        <begin position="16"/>
        <end position="325"/>
    </location>
</feature>
<dbReference type="GO" id="GO:0005576">
    <property type="term" value="C:extracellular region"/>
    <property type="evidence" value="ECO:0007669"/>
    <property type="project" value="UniProtKB-SubCell"/>
</dbReference>
<dbReference type="Gene3D" id="2.160.20.10">
    <property type="entry name" value="Single-stranded right-handed beta-helix, Pectin lyase-like"/>
    <property type="match status" value="1"/>
</dbReference>
<comment type="similarity">
    <text evidence="1 4">Belongs to the polysaccharide lyase 1 family.</text>
</comment>
<dbReference type="PANTHER" id="PTHR31683">
    <property type="entry name" value="PECTATE LYASE 18-RELATED"/>
    <property type="match status" value="1"/>
</dbReference>
<evidence type="ECO:0000313" key="7">
    <source>
        <dbReference type="EMBL" id="WQF86586.1"/>
    </source>
</evidence>
<name>A0AAX4ITM8_9PEZI</name>
<keyword evidence="2 5" id="KW-0732">Signal</keyword>
<proteinExistence type="inferred from homology"/>
<evidence type="ECO:0000313" key="8">
    <source>
        <dbReference type="Proteomes" id="UP001322277"/>
    </source>
</evidence>
<gene>
    <name evidence="7" type="ORF">CDEST_11600</name>
</gene>
<dbReference type="GeneID" id="87948100"/>
<keyword evidence="3 4" id="KW-0456">Lyase</keyword>
<dbReference type="SUPFAM" id="SSF51126">
    <property type="entry name" value="Pectin lyase-like"/>
    <property type="match status" value="1"/>
</dbReference>
<keyword evidence="4" id="KW-0964">Secreted</keyword>
<evidence type="ECO:0000256" key="1">
    <source>
        <dbReference type="ARBA" id="ARBA00010980"/>
    </source>
</evidence>
<feature type="signal peptide" evidence="5">
    <location>
        <begin position="1"/>
        <end position="15"/>
    </location>
</feature>
<evidence type="ECO:0000259" key="6">
    <source>
        <dbReference type="SMART" id="SM00656"/>
    </source>
</evidence>
<evidence type="ECO:0000256" key="4">
    <source>
        <dbReference type="RuleBase" id="RU361173"/>
    </source>
</evidence>
<keyword evidence="4" id="KW-0119">Carbohydrate metabolism</keyword>
<dbReference type="Proteomes" id="UP001322277">
    <property type="component" value="Chromosome 7"/>
</dbReference>
<dbReference type="GO" id="GO:0030570">
    <property type="term" value="F:pectate lyase activity"/>
    <property type="evidence" value="ECO:0007669"/>
    <property type="project" value="InterPro"/>
</dbReference>
<reference evidence="8" key="1">
    <citation type="journal article" date="2023" name="bioRxiv">
        <title>Complete genome of the Medicago anthracnose fungus, Colletotrichum destructivum, reveals a mini-chromosome-like region within a core chromosome.</title>
        <authorList>
            <person name="Lapalu N."/>
            <person name="Simon A."/>
            <person name="Lu A."/>
            <person name="Plaumann P.-L."/>
            <person name="Amselem J."/>
            <person name="Pigne S."/>
            <person name="Auger A."/>
            <person name="Koch C."/>
            <person name="Dallery J.-F."/>
            <person name="O'Connell R.J."/>
        </authorList>
    </citation>
    <scope>NUCLEOTIDE SEQUENCE [LARGE SCALE GENOMIC DNA]</scope>
    <source>
        <strain evidence="8">CBS 520.97</strain>
    </source>
</reference>
<dbReference type="PANTHER" id="PTHR31683:SF18">
    <property type="entry name" value="PECTATE LYASE 21-RELATED"/>
    <property type="match status" value="1"/>
</dbReference>
<dbReference type="EMBL" id="CP137311">
    <property type="protein sequence ID" value="WQF86586.1"/>
    <property type="molecule type" value="Genomic_DNA"/>
</dbReference>